<protein>
    <submittedName>
        <fullName evidence="1">Uncharacterized protein</fullName>
    </submittedName>
</protein>
<name>A0A8J2KYV7_9HEXA</name>
<dbReference type="Proteomes" id="UP000708208">
    <property type="component" value="Unassembled WGS sequence"/>
</dbReference>
<dbReference type="AlphaFoldDB" id="A0A8J2KYV7"/>
<reference evidence="1" key="1">
    <citation type="submission" date="2021-06" db="EMBL/GenBank/DDBJ databases">
        <authorList>
            <person name="Hodson N. C."/>
            <person name="Mongue J. A."/>
            <person name="Jaron S. K."/>
        </authorList>
    </citation>
    <scope>NUCLEOTIDE SEQUENCE</scope>
</reference>
<evidence type="ECO:0000313" key="1">
    <source>
        <dbReference type="EMBL" id="CAG7734890.1"/>
    </source>
</evidence>
<proteinExistence type="predicted"/>
<keyword evidence="2" id="KW-1185">Reference proteome</keyword>
<sequence length="16" mass="1593">MGHPEPVAGLCAIAKV</sequence>
<evidence type="ECO:0000313" key="2">
    <source>
        <dbReference type="Proteomes" id="UP000708208"/>
    </source>
</evidence>
<feature type="non-terminal residue" evidence="1">
    <location>
        <position position="16"/>
    </location>
</feature>
<gene>
    <name evidence="1" type="ORF">AFUS01_LOCUS23253</name>
</gene>
<dbReference type="EMBL" id="CAJVCH010278268">
    <property type="protein sequence ID" value="CAG7734890.1"/>
    <property type="molecule type" value="Genomic_DNA"/>
</dbReference>
<accession>A0A8J2KYV7</accession>
<organism evidence="1 2">
    <name type="scientific">Allacma fusca</name>
    <dbReference type="NCBI Taxonomy" id="39272"/>
    <lineage>
        <taxon>Eukaryota</taxon>
        <taxon>Metazoa</taxon>
        <taxon>Ecdysozoa</taxon>
        <taxon>Arthropoda</taxon>
        <taxon>Hexapoda</taxon>
        <taxon>Collembola</taxon>
        <taxon>Symphypleona</taxon>
        <taxon>Sminthuridae</taxon>
        <taxon>Allacma</taxon>
    </lineage>
</organism>
<comment type="caution">
    <text evidence="1">The sequence shown here is derived from an EMBL/GenBank/DDBJ whole genome shotgun (WGS) entry which is preliminary data.</text>
</comment>